<dbReference type="PANTHER" id="PTHR43566:SF2">
    <property type="entry name" value="DUF4143 DOMAIN-CONTAINING PROTEIN"/>
    <property type="match status" value="1"/>
</dbReference>
<sequence>MFIIKRVRPFVKNRAKRQTIGMPKLQMVDTGLACHLLGLTSPAQLLQSNFYGGLLESFVVMECFKHMGWSQQTMKVYHYRDKRKNEVDIVLYTGSAVLPFQIGERTCYALPLSMLWV</sequence>
<evidence type="ECO:0000259" key="1">
    <source>
        <dbReference type="Pfam" id="PF13635"/>
    </source>
</evidence>
<protein>
    <submittedName>
        <fullName evidence="2">AAA family ATPase</fullName>
    </submittedName>
</protein>
<accession>A0A6S6UHQ3</accession>
<proteinExistence type="predicted"/>
<gene>
    <name evidence="2" type="ORF">HELGO_WM8846</name>
</gene>
<name>A0A6S6UHQ3_9GAMM</name>
<reference evidence="2" key="1">
    <citation type="submission" date="2020-01" db="EMBL/GenBank/DDBJ databases">
        <authorList>
            <person name="Meier V. D."/>
            <person name="Meier V D."/>
        </authorList>
    </citation>
    <scope>NUCLEOTIDE SEQUENCE</scope>
    <source>
        <strain evidence="2">HLG_WM_MAG_07</strain>
    </source>
</reference>
<dbReference type="InterPro" id="IPR025420">
    <property type="entry name" value="DUF4143"/>
</dbReference>
<feature type="domain" description="DUF4143" evidence="1">
    <location>
        <begin position="1"/>
        <end position="102"/>
    </location>
</feature>
<dbReference type="Pfam" id="PF13635">
    <property type="entry name" value="DUF4143"/>
    <property type="match status" value="1"/>
</dbReference>
<evidence type="ECO:0000313" key="2">
    <source>
        <dbReference type="EMBL" id="CAA6828082.1"/>
    </source>
</evidence>
<organism evidence="2">
    <name type="scientific">uncultured Thiotrichaceae bacterium</name>
    <dbReference type="NCBI Taxonomy" id="298394"/>
    <lineage>
        <taxon>Bacteria</taxon>
        <taxon>Pseudomonadati</taxon>
        <taxon>Pseudomonadota</taxon>
        <taxon>Gammaproteobacteria</taxon>
        <taxon>Thiotrichales</taxon>
        <taxon>Thiotrichaceae</taxon>
        <taxon>environmental samples</taxon>
    </lineage>
</organism>
<dbReference type="AlphaFoldDB" id="A0A6S6UHQ3"/>
<dbReference type="EMBL" id="CACVAY010000146">
    <property type="protein sequence ID" value="CAA6828082.1"/>
    <property type="molecule type" value="Genomic_DNA"/>
</dbReference>
<dbReference type="PANTHER" id="PTHR43566">
    <property type="entry name" value="CONSERVED PROTEIN"/>
    <property type="match status" value="1"/>
</dbReference>